<dbReference type="GeneID" id="31018449"/>
<dbReference type="AlphaFoldDB" id="A0A1J9RQQ6"/>
<feature type="region of interest" description="Disordered" evidence="1">
    <location>
        <begin position="44"/>
        <end position="93"/>
    </location>
</feature>
<sequence length="322" mass="35034">MDHNNICPFLYIPLPTSPFSSQPSTASTEALSKTDTRWQNLQAMSSSNTGSAASSSSVDASRPRGIATLVPPSMANRVPRQPPFPYPSDDSQPRRYFTAGVGVGPFDNPAGGFRSTASAYEHAALLFPDVRNHHIRITALQLVNRTVYRAALYLMEQPTNLHLDMHTLVSAPTATPAEGNNDEGVKTEGDTAEMDKAKIDMAEEHKTEEDKVEEDKIEEGMTQNGKDDSKDKADANVVNKDKDKNDNIRTGSISKHPGDDAKYRAGVPEFVQRLVVVAPPYDSVDGAVEWLNTVLADKVKVMMMEKMAIEKGVGSRADGGVM</sequence>
<feature type="region of interest" description="Disordered" evidence="1">
    <location>
        <begin position="241"/>
        <end position="260"/>
    </location>
</feature>
<organism evidence="2 3">
    <name type="scientific">Diplodia corticola</name>
    <dbReference type="NCBI Taxonomy" id="236234"/>
    <lineage>
        <taxon>Eukaryota</taxon>
        <taxon>Fungi</taxon>
        <taxon>Dikarya</taxon>
        <taxon>Ascomycota</taxon>
        <taxon>Pezizomycotina</taxon>
        <taxon>Dothideomycetes</taxon>
        <taxon>Dothideomycetes incertae sedis</taxon>
        <taxon>Botryosphaeriales</taxon>
        <taxon>Botryosphaeriaceae</taxon>
        <taxon>Diplodia</taxon>
    </lineage>
</organism>
<evidence type="ECO:0000256" key="1">
    <source>
        <dbReference type="SAM" id="MobiDB-lite"/>
    </source>
</evidence>
<feature type="region of interest" description="Disordered" evidence="1">
    <location>
        <begin position="203"/>
        <end position="235"/>
    </location>
</feature>
<keyword evidence="3" id="KW-1185">Reference proteome</keyword>
<reference evidence="2 3" key="1">
    <citation type="submission" date="2016-10" db="EMBL/GenBank/DDBJ databases">
        <title>Proteomics and genomics reveal pathogen-plant mechanisms compatible with a hemibiotrophic lifestyle of Diplodia corticola.</title>
        <authorList>
            <person name="Fernandes I."/>
            <person name="De Jonge R."/>
            <person name="Van De Peer Y."/>
            <person name="Devreese B."/>
            <person name="Alves A."/>
            <person name="Esteves A.C."/>
        </authorList>
    </citation>
    <scope>NUCLEOTIDE SEQUENCE [LARGE SCALE GENOMIC DNA]</scope>
    <source>
        <strain evidence="2 3">CBS 112549</strain>
    </source>
</reference>
<comment type="caution">
    <text evidence="2">The sequence shown here is derived from an EMBL/GenBank/DDBJ whole genome shotgun (WGS) entry which is preliminary data.</text>
</comment>
<feature type="compositionally biased region" description="Basic and acidic residues" evidence="1">
    <location>
        <begin position="225"/>
        <end position="235"/>
    </location>
</feature>
<dbReference type="Proteomes" id="UP000183809">
    <property type="component" value="Unassembled WGS sequence"/>
</dbReference>
<evidence type="ECO:0000313" key="3">
    <source>
        <dbReference type="Proteomes" id="UP000183809"/>
    </source>
</evidence>
<evidence type="ECO:0000313" key="2">
    <source>
        <dbReference type="EMBL" id="OJD30236.1"/>
    </source>
</evidence>
<accession>A0A1J9RQQ6</accession>
<feature type="compositionally biased region" description="Low complexity" evidence="1">
    <location>
        <begin position="44"/>
        <end position="60"/>
    </location>
</feature>
<dbReference type="OrthoDB" id="10645554at2759"/>
<name>A0A1J9RQQ6_9PEZI</name>
<dbReference type="EMBL" id="MNUE01000064">
    <property type="protein sequence ID" value="OJD30236.1"/>
    <property type="molecule type" value="Genomic_DNA"/>
</dbReference>
<dbReference type="RefSeq" id="XP_020126496.1">
    <property type="nucleotide sequence ID" value="XM_020278188.1"/>
</dbReference>
<proteinExistence type="predicted"/>
<gene>
    <name evidence="2" type="ORF">BKCO1_6400035</name>
</gene>
<protein>
    <submittedName>
        <fullName evidence="2">Uncharacterized protein</fullName>
    </submittedName>
</protein>